<dbReference type="InterPro" id="IPR000836">
    <property type="entry name" value="PRTase_dom"/>
</dbReference>
<dbReference type="Gene3D" id="3.40.50.2020">
    <property type="match status" value="1"/>
</dbReference>
<dbReference type="SUPFAM" id="SSF53271">
    <property type="entry name" value="PRTase-like"/>
    <property type="match status" value="1"/>
</dbReference>
<dbReference type="Proteomes" id="UP000300142">
    <property type="component" value="Unassembled WGS sequence"/>
</dbReference>
<dbReference type="InterPro" id="IPR051910">
    <property type="entry name" value="ComF/GntX_DNA_util-trans"/>
</dbReference>
<evidence type="ECO:0000256" key="1">
    <source>
        <dbReference type="ARBA" id="ARBA00008007"/>
    </source>
</evidence>
<dbReference type="EMBL" id="BJCE01000103">
    <property type="protein sequence ID" value="GCL37898.1"/>
    <property type="molecule type" value="Genomic_DNA"/>
</dbReference>
<dbReference type="CDD" id="cd06223">
    <property type="entry name" value="PRTases_typeI"/>
    <property type="match status" value="1"/>
</dbReference>
<name>A0A480A305_9CYAN</name>
<reference evidence="3" key="1">
    <citation type="submission" date="2019-02" db="EMBL/GenBank/DDBJ databases">
        <title>Draft genome sequence of Sphaerospermopsis reniformis NIES-1949.</title>
        <authorList>
            <person name="Yamaguchi H."/>
            <person name="Suzuki S."/>
            <person name="Kawachi M."/>
        </authorList>
    </citation>
    <scope>NUCLEOTIDE SEQUENCE [LARGE SCALE GENOMIC DNA]</scope>
    <source>
        <strain evidence="3">NIES-1949</strain>
    </source>
</reference>
<protein>
    <recommendedName>
        <fullName evidence="4">Phosphoribosyltransferase</fullName>
    </recommendedName>
</protein>
<comment type="similarity">
    <text evidence="1">Belongs to the ComF/GntX family.</text>
</comment>
<dbReference type="RefSeq" id="WP_236104079.1">
    <property type="nucleotide sequence ID" value="NZ_BJCE01000103.1"/>
</dbReference>
<evidence type="ECO:0000313" key="2">
    <source>
        <dbReference type="EMBL" id="GCL37898.1"/>
    </source>
</evidence>
<evidence type="ECO:0008006" key="4">
    <source>
        <dbReference type="Google" id="ProtNLM"/>
    </source>
</evidence>
<keyword evidence="3" id="KW-1185">Reference proteome</keyword>
<gene>
    <name evidence="2" type="ORF">SR1949_30100</name>
</gene>
<comment type="caution">
    <text evidence="2">The sequence shown here is derived from an EMBL/GenBank/DDBJ whole genome shotgun (WGS) entry which is preliminary data.</text>
</comment>
<accession>A0A480A305</accession>
<evidence type="ECO:0000313" key="3">
    <source>
        <dbReference type="Proteomes" id="UP000300142"/>
    </source>
</evidence>
<dbReference type="PANTHER" id="PTHR47505:SF1">
    <property type="entry name" value="DNA UTILIZATION PROTEIN YHGH"/>
    <property type="match status" value="1"/>
</dbReference>
<proteinExistence type="inferred from homology"/>
<sequence length="230" mass="25495">MTNQQLAITMFKNLLNLFLQNNCPICQRNTKQQLCQYCNKQLQSCHLQNPNVLWKQPLPVFSWGSYGGTLKRAIAVMKYENQPEMGRLLGQYLGESWILNCTLKNQKPVIVPIPLHPKKLKERGFNQAEIIAQGFCQITGLKLKSNGLARVKDTKAQFSVSGAEREQNLADAFALGSDFSRIRPDAPVLLVDDIYTTGATVKSAVYTLNQGHISVLGVAAVATTGKDRSA</sequence>
<dbReference type="PANTHER" id="PTHR47505">
    <property type="entry name" value="DNA UTILIZATION PROTEIN YHGH"/>
    <property type="match status" value="1"/>
</dbReference>
<dbReference type="InterPro" id="IPR029057">
    <property type="entry name" value="PRTase-like"/>
</dbReference>
<organism evidence="2 3">
    <name type="scientific">Sphaerospermopsis reniformis</name>
    <dbReference type="NCBI Taxonomy" id="531300"/>
    <lineage>
        <taxon>Bacteria</taxon>
        <taxon>Bacillati</taxon>
        <taxon>Cyanobacteriota</taxon>
        <taxon>Cyanophyceae</taxon>
        <taxon>Nostocales</taxon>
        <taxon>Aphanizomenonaceae</taxon>
        <taxon>Sphaerospermopsis</taxon>
    </lineage>
</organism>
<dbReference type="AlphaFoldDB" id="A0A480A305"/>